<feature type="compositionally biased region" description="Polar residues" evidence="1">
    <location>
        <begin position="112"/>
        <end position="121"/>
    </location>
</feature>
<comment type="caution">
    <text evidence="2">The sequence shown here is derived from an EMBL/GenBank/DDBJ whole genome shotgun (WGS) entry which is preliminary data.</text>
</comment>
<protein>
    <submittedName>
        <fullName evidence="2">Uncharacterized protein</fullName>
    </submittedName>
</protein>
<feature type="region of interest" description="Disordered" evidence="1">
    <location>
        <begin position="110"/>
        <end position="151"/>
    </location>
</feature>
<sequence>MATRRPSLSTTAMDRSKFFKESERLDFATYLSNTHDQYKKDSIKAVGSILRDYNNDLDQWFKIAPDHQKPLLGALKRRYTRAELKKLMDSRNDVNQPTYQTAVQGDVHNLSMGPTFNVSTHGGSSSSSPDKNKVDQEQHSSYVNHDQKSDDADLLANDEGTRATGLTNDIHVSGQGAPSNTHNMERRGRMERRDQAASYDEDMVKETLMYNATWMECTSRLNHLQRVWSVIVNAALMNMRYRIGLLL</sequence>
<feature type="region of interest" description="Disordered" evidence="1">
    <location>
        <begin position="164"/>
        <end position="198"/>
    </location>
</feature>
<keyword evidence="3" id="KW-1185">Reference proteome</keyword>
<dbReference type="Proteomes" id="UP000027586">
    <property type="component" value="Unassembled WGS sequence"/>
</dbReference>
<reference evidence="2" key="1">
    <citation type="submission" date="2013-08" db="EMBL/GenBank/DDBJ databases">
        <title>Gene expansion shapes genome architecture in the human pathogen Lichtheimia corymbifera: an evolutionary genomics analysis in the ancient terrestrial Mucorales (Mucoromycotina).</title>
        <authorList>
            <person name="Schwartze V.U."/>
            <person name="Winter S."/>
            <person name="Shelest E."/>
            <person name="Marcet-Houben M."/>
            <person name="Horn F."/>
            <person name="Wehner S."/>
            <person name="Hoffmann K."/>
            <person name="Riege K."/>
            <person name="Sammeth M."/>
            <person name="Nowrousian M."/>
            <person name="Valiante V."/>
            <person name="Linde J."/>
            <person name="Jacobsen I.D."/>
            <person name="Marz M."/>
            <person name="Brakhage A.A."/>
            <person name="Gabaldon T."/>
            <person name="Bocker S."/>
            <person name="Voigt K."/>
        </authorList>
    </citation>
    <scope>NUCLEOTIDE SEQUENCE [LARGE SCALE GENOMIC DNA]</scope>
    <source>
        <strain evidence="2">FSU 9682</strain>
    </source>
</reference>
<organism evidence="2 3">
    <name type="scientific">Lichtheimia corymbifera JMRC:FSU:9682</name>
    <dbReference type="NCBI Taxonomy" id="1263082"/>
    <lineage>
        <taxon>Eukaryota</taxon>
        <taxon>Fungi</taxon>
        <taxon>Fungi incertae sedis</taxon>
        <taxon>Mucoromycota</taxon>
        <taxon>Mucoromycotina</taxon>
        <taxon>Mucoromycetes</taxon>
        <taxon>Mucorales</taxon>
        <taxon>Lichtheimiaceae</taxon>
        <taxon>Lichtheimia</taxon>
    </lineage>
</organism>
<gene>
    <name evidence="2" type="ORF">LCOR_05551.1</name>
</gene>
<name>A0A068RW92_9FUNG</name>
<proteinExistence type="predicted"/>
<evidence type="ECO:0000256" key="1">
    <source>
        <dbReference type="SAM" id="MobiDB-lite"/>
    </source>
</evidence>
<dbReference type="VEuPathDB" id="FungiDB:LCOR_05551.1"/>
<evidence type="ECO:0000313" key="3">
    <source>
        <dbReference type="Proteomes" id="UP000027586"/>
    </source>
</evidence>
<feature type="compositionally biased region" description="Basic and acidic residues" evidence="1">
    <location>
        <begin position="183"/>
        <end position="195"/>
    </location>
</feature>
<dbReference type="AlphaFoldDB" id="A0A068RW92"/>
<dbReference type="EMBL" id="CBTN010000022">
    <property type="protein sequence ID" value="CDH54289.1"/>
    <property type="molecule type" value="Genomic_DNA"/>
</dbReference>
<accession>A0A068RW92</accession>
<evidence type="ECO:0000313" key="2">
    <source>
        <dbReference type="EMBL" id="CDH54289.1"/>
    </source>
</evidence>